<evidence type="ECO:0000256" key="8">
    <source>
        <dbReference type="ARBA" id="ARBA00022777"/>
    </source>
</evidence>
<keyword evidence="3" id="KW-0723">Serine/threonine-protein kinase</keyword>
<dbReference type="InterPro" id="IPR016024">
    <property type="entry name" value="ARM-type_fold"/>
</dbReference>
<dbReference type="Gene3D" id="2.130.10.10">
    <property type="entry name" value="YVTN repeat-like/Quinoprotein amine dehydrogenase"/>
    <property type="match status" value="2"/>
</dbReference>
<dbReference type="PROSITE" id="PS50082">
    <property type="entry name" value="WD_REPEATS_2"/>
    <property type="match status" value="1"/>
</dbReference>
<feature type="region of interest" description="Disordered" evidence="11">
    <location>
        <begin position="495"/>
        <end position="521"/>
    </location>
</feature>
<dbReference type="SMART" id="SM00220">
    <property type="entry name" value="S_TKc"/>
    <property type="match status" value="1"/>
</dbReference>
<dbReference type="EC" id="2.7.11.1" evidence="2"/>
<accession>A0ABD2J8K6</accession>
<keyword evidence="4 10" id="KW-0853">WD repeat</keyword>
<evidence type="ECO:0000313" key="14">
    <source>
        <dbReference type="Proteomes" id="UP001620626"/>
    </source>
</evidence>
<dbReference type="Proteomes" id="UP001620626">
    <property type="component" value="Unassembled WGS sequence"/>
</dbReference>
<comment type="caution">
    <text evidence="13">The sequence shown here is derived from an EMBL/GenBank/DDBJ whole genome shotgun (WGS) entry which is preliminary data.</text>
</comment>
<keyword evidence="5" id="KW-0808">Transferase</keyword>
<dbReference type="Gene3D" id="1.25.10.10">
    <property type="entry name" value="Leucine-rich Repeat Variant"/>
    <property type="match status" value="1"/>
</dbReference>
<dbReference type="InterPro" id="IPR011009">
    <property type="entry name" value="Kinase-like_dom_sf"/>
</dbReference>
<organism evidence="13 14">
    <name type="scientific">Heterodera trifolii</name>
    <dbReference type="NCBI Taxonomy" id="157864"/>
    <lineage>
        <taxon>Eukaryota</taxon>
        <taxon>Metazoa</taxon>
        <taxon>Ecdysozoa</taxon>
        <taxon>Nematoda</taxon>
        <taxon>Chromadorea</taxon>
        <taxon>Rhabditida</taxon>
        <taxon>Tylenchina</taxon>
        <taxon>Tylenchomorpha</taxon>
        <taxon>Tylenchoidea</taxon>
        <taxon>Heteroderidae</taxon>
        <taxon>Heteroderinae</taxon>
        <taxon>Heterodera</taxon>
    </lineage>
</organism>
<gene>
    <name evidence="13" type="ORF">niasHT_030966</name>
</gene>
<dbReference type="PROSITE" id="PS00108">
    <property type="entry name" value="PROTEIN_KINASE_ST"/>
    <property type="match status" value="1"/>
</dbReference>
<reference evidence="13 14" key="1">
    <citation type="submission" date="2024-10" db="EMBL/GenBank/DDBJ databases">
        <authorList>
            <person name="Kim D."/>
        </authorList>
    </citation>
    <scope>NUCLEOTIDE SEQUENCE [LARGE SCALE GENOMIC DNA]</scope>
    <source>
        <strain evidence="13">BH-2024</strain>
    </source>
</reference>
<proteinExistence type="predicted"/>
<keyword evidence="7" id="KW-0547">Nucleotide-binding</keyword>
<evidence type="ECO:0000256" key="6">
    <source>
        <dbReference type="ARBA" id="ARBA00022737"/>
    </source>
</evidence>
<protein>
    <recommendedName>
        <fullName evidence="2">non-specific serine/threonine protein kinase</fullName>
        <ecNumber evidence="2">2.7.11.1</ecNumber>
    </recommendedName>
</protein>
<dbReference type="Pfam" id="PF00400">
    <property type="entry name" value="WD40"/>
    <property type="match status" value="1"/>
</dbReference>
<dbReference type="InterPro" id="IPR011989">
    <property type="entry name" value="ARM-like"/>
</dbReference>
<dbReference type="InterPro" id="IPR008271">
    <property type="entry name" value="Ser/Thr_kinase_AS"/>
</dbReference>
<keyword evidence="14" id="KW-1185">Reference proteome</keyword>
<evidence type="ECO:0000256" key="3">
    <source>
        <dbReference type="ARBA" id="ARBA00022527"/>
    </source>
</evidence>
<dbReference type="InterPro" id="IPR000719">
    <property type="entry name" value="Prot_kinase_dom"/>
</dbReference>
<evidence type="ECO:0000256" key="10">
    <source>
        <dbReference type="PROSITE-ProRule" id="PRU00221"/>
    </source>
</evidence>
<dbReference type="SUPFAM" id="SSF48371">
    <property type="entry name" value="ARM repeat"/>
    <property type="match status" value="1"/>
</dbReference>
<keyword evidence="8" id="KW-0418">Kinase</keyword>
<dbReference type="Pfam" id="PF00069">
    <property type="entry name" value="Pkinase"/>
    <property type="match status" value="1"/>
</dbReference>
<dbReference type="SUPFAM" id="SSF50978">
    <property type="entry name" value="WD40 repeat-like"/>
    <property type="match status" value="1"/>
</dbReference>
<keyword evidence="9" id="KW-0067">ATP-binding</keyword>
<name>A0ABD2J8K6_9BILA</name>
<dbReference type="PROSITE" id="PS50294">
    <property type="entry name" value="WD_REPEATS_REGION"/>
    <property type="match status" value="1"/>
</dbReference>
<dbReference type="InterPro" id="IPR015943">
    <property type="entry name" value="WD40/YVTN_repeat-like_dom_sf"/>
</dbReference>
<evidence type="ECO:0000313" key="13">
    <source>
        <dbReference type="EMBL" id="KAL3086887.1"/>
    </source>
</evidence>
<dbReference type="SMART" id="SM00320">
    <property type="entry name" value="WD40"/>
    <property type="match status" value="4"/>
</dbReference>
<evidence type="ECO:0000256" key="1">
    <source>
        <dbReference type="ARBA" id="ARBA00004419"/>
    </source>
</evidence>
<evidence type="ECO:0000256" key="11">
    <source>
        <dbReference type="SAM" id="MobiDB-lite"/>
    </source>
</evidence>
<sequence length="1460" mass="164356">MGNVQTSSIANQLLPFESYIVEIPELKYVASLGATRFMKVARVEHFSKGPLVVKVFVIIDQQVAVEPYRDQLLQISRRLIKHPNFAPVNRVFLTSRAAILCRPFYKSTLYDRLSTRPYLTGIEKRWIAFQLLKALAQLRIAMVRHGDIKPQNVLVSSSLWIQLTDFAPFKPALLPFDNPSGFTFFFDTNRRRHCYLAPERFRDSEELEARAAVAAGMEFPNFYEGLTEAMDIFAMGCLLVELLSDGRQIAFNLPQAIDYKNADEHSAKFFLKRLLNAVPDTEFRPLIAVMLDRDPKRRRDEFLKLSPCSSTVLFPQIFERYLYNYFKELQSLRSADALITKLFVERDNYMALLRDDDAASAAVLFINIVCAALRSCRSLTAKMDALSLLHQISKISTPTIIFERIVPYLAHAIGDHFALVRAEAILLLCDILSACAGAIPPDECRLLIDFVFPKLCPILISSACLPRIALATNLGRLAQISTRFFEASVARMRSESPPVPAAQTADRNGGSGARNPSSATVQQQMSSRLEKFLSEEKRLLLETERQSSLDAVTDFFVTFCGCTDNEVRRCLFRPANLDLLCQFFGASRVTDVLMHMITLLNDKNDWRVRAAFFEACPVLAQHMGQNRNSKLMPFLQQGLQDSEEFVASECLRCVHALCQRQLLPKAAICELLADLVPFLVHPNKWLRIAVVNILTILETGAGIGCAFTVADIYCKLTPLVTPFLRQPLIRLNNRAVLYESLVPPIGRQIWDFICEQNNSAELITLIEERKTLEKLSGGGGGAMKSSENRKANVNLSIFNVISINASFDTDAEQPDKVAKGTDKTTKADGLLRKLHAMGLSEQDEHKLLAFSGLLNRMDRFRREHASRRSYRSAEKSRIRLHELAGVRRRVFDLEKGVHLDGPAIINSDTQFYVDRFGAQRLLFSASEMIEPAQVVDLNDNFHPASRADSWAYELVCQYLNVFSPFPLVDDSSSARILLEDTLRHKQKRYADQRRITTSSGEANCELVAERIAAATESMMELGTRNQQADNGIGGVDQRERRATANRARKPNIRMQIHLHEHASKITRLAVHPDQDHFASSSTDKSVKIWSSSSLLNNSQPAAMSLDTLRYSHAINACGFMGDQGGHLVMACADASLQMFDIERKTLLKSVQLDRDAEGAVSDLFCVDHLIYALTQHSSVFCYDLRVAPKKGRNAIEFSSVWQRRIKNSYGLITSFCIDSVKQHWMLLTASSATTKNMLLWDLRFAGLEVSSWSHPSDRIIPLRSWALPNGSRCDRAITNCSREAELSIWDLSTHSRTDVLWPSTEAPLTYKSELVSTAVVPSMIDGSNIIFTGDSEGSLRCWNLRHPNSSAYLCGPYRRHLPSSDLHIGDLQQLKSPNRIGYRQVQITDSVLRVQVEDRSQLISPEAEISPMLGDQPHAQRMLQNAPEAHWDSITDLATLWPHLLVSAGREGVIKMWRVC</sequence>
<evidence type="ECO:0000259" key="12">
    <source>
        <dbReference type="PROSITE" id="PS50011"/>
    </source>
</evidence>
<dbReference type="SUPFAM" id="SSF56112">
    <property type="entry name" value="Protein kinase-like (PK-like)"/>
    <property type="match status" value="1"/>
</dbReference>
<dbReference type="PANTHER" id="PTHR17583:SF0">
    <property type="entry name" value="PHOSPHOINOSITIDE 3-KINASE REGULATORY SUBUNIT 4"/>
    <property type="match status" value="1"/>
</dbReference>
<feature type="repeat" description="WD" evidence="10">
    <location>
        <begin position="1058"/>
        <end position="1090"/>
    </location>
</feature>
<keyword evidence="6" id="KW-0677">Repeat</keyword>
<dbReference type="InterPro" id="IPR036322">
    <property type="entry name" value="WD40_repeat_dom_sf"/>
</dbReference>
<comment type="subcellular location">
    <subcellularLocation>
        <location evidence="1">Cytoplasmic vesicle</location>
        <location evidence="1">Autophagosome</location>
    </subcellularLocation>
</comment>
<evidence type="ECO:0000256" key="7">
    <source>
        <dbReference type="ARBA" id="ARBA00022741"/>
    </source>
</evidence>
<dbReference type="PROSITE" id="PS50011">
    <property type="entry name" value="PROTEIN_KINASE_DOM"/>
    <property type="match status" value="1"/>
</dbReference>
<dbReference type="EMBL" id="JBICBT010001030">
    <property type="protein sequence ID" value="KAL3086887.1"/>
    <property type="molecule type" value="Genomic_DNA"/>
</dbReference>
<evidence type="ECO:0000256" key="9">
    <source>
        <dbReference type="ARBA" id="ARBA00022840"/>
    </source>
</evidence>
<evidence type="ECO:0000256" key="5">
    <source>
        <dbReference type="ARBA" id="ARBA00022679"/>
    </source>
</evidence>
<dbReference type="InterPro" id="IPR001680">
    <property type="entry name" value="WD40_rpt"/>
</dbReference>
<dbReference type="GO" id="GO:0005776">
    <property type="term" value="C:autophagosome"/>
    <property type="evidence" value="ECO:0007669"/>
    <property type="project" value="UniProtKB-SubCell"/>
</dbReference>
<dbReference type="PANTHER" id="PTHR17583">
    <property type="entry name" value="PHOSPHOINOSITIDE 3-KINASE REGULATORY SUBUNIT 4"/>
    <property type="match status" value="1"/>
</dbReference>
<evidence type="ECO:0000256" key="4">
    <source>
        <dbReference type="ARBA" id="ARBA00022574"/>
    </source>
</evidence>
<feature type="domain" description="Protein kinase" evidence="12">
    <location>
        <begin position="26"/>
        <end position="313"/>
    </location>
</feature>
<dbReference type="Pfam" id="PF22956">
    <property type="entry name" value="VPS15-like_hel"/>
    <property type="match status" value="1"/>
</dbReference>
<dbReference type="InterPro" id="IPR045162">
    <property type="entry name" value="Vps15-like"/>
</dbReference>
<dbReference type="GO" id="GO:0004674">
    <property type="term" value="F:protein serine/threonine kinase activity"/>
    <property type="evidence" value="ECO:0007669"/>
    <property type="project" value="UniProtKB-KW"/>
</dbReference>
<evidence type="ECO:0000256" key="2">
    <source>
        <dbReference type="ARBA" id="ARBA00012513"/>
    </source>
</evidence>
<dbReference type="InterPro" id="IPR055231">
    <property type="entry name" value="2AA_helical"/>
</dbReference>
<dbReference type="Gene3D" id="1.10.510.10">
    <property type="entry name" value="Transferase(Phosphotransferase) domain 1"/>
    <property type="match status" value="1"/>
</dbReference>
<dbReference type="GO" id="GO:0005524">
    <property type="term" value="F:ATP binding"/>
    <property type="evidence" value="ECO:0007669"/>
    <property type="project" value="UniProtKB-KW"/>
</dbReference>